<sequence>MAEKTGRGGRRGGEMAAEGNSKGSGGEAVLSEELCQSSILMQQSIRCIQAYEKKMIEAGGRESTDHKNLLECKPDMLELSEKIARLADPRIRSKIGDGGKSISKQFKELLVRVSKSAAKSTRNMESETVVPARHSFKLGGLLFDQFDAMWDDMRQLASSSTKAKFLAACMFADKRLARHIAAIHLISAYIFQLCTWVPDFAQKLQRIDRDEETGDRRVIKDKVEIEETLFASYISSWERVRRRSNSVSFEDSTLLSPMLFTHYMPGHAPLFSNVTTTMQIYSVKVAEIQIQDLQWPLEVYGVVAARDAVDYRRNLLFLRTRDDCQILTEEDPFLHLIGPSRAIMSTDTVKIEIQLKVKGTTKSKDISLITRAFSCDPYLHTSSTTLLDGYFCKIELRCEHLRQSIQATILSVRVKHGSLSSENGIQIFCYSIHEDHDEDITERPSRHVLLLDSSVGTVPVDKEGYVDLSRQVVSVKLEGRLEILIKTFPESGEISGRVVFRPESSNVSQKTCVIGECELEITLAWSFLVDDEQDILMMSNTNPFIASHPLPFMKLVDEDVKDRAC</sequence>
<protein>
    <recommendedName>
        <fullName evidence="2">DUF6598 domain-containing protein</fullName>
    </recommendedName>
</protein>
<name>A0AAD8TR55_LOLMU</name>
<dbReference type="EMBL" id="JAUUTY010000002">
    <property type="protein sequence ID" value="KAK1686213.1"/>
    <property type="molecule type" value="Genomic_DNA"/>
</dbReference>
<evidence type="ECO:0000259" key="2">
    <source>
        <dbReference type="Pfam" id="PF20241"/>
    </source>
</evidence>
<dbReference type="PANTHER" id="PTHR33065:SF59">
    <property type="entry name" value="DUF6598 DOMAIN-CONTAINING PROTEIN"/>
    <property type="match status" value="1"/>
</dbReference>
<feature type="region of interest" description="Disordered" evidence="1">
    <location>
        <begin position="1"/>
        <end position="26"/>
    </location>
</feature>
<organism evidence="3 4">
    <name type="scientific">Lolium multiflorum</name>
    <name type="common">Italian ryegrass</name>
    <name type="synonym">Lolium perenne subsp. multiflorum</name>
    <dbReference type="NCBI Taxonomy" id="4521"/>
    <lineage>
        <taxon>Eukaryota</taxon>
        <taxon>Viridiplantae</taxon>
        <taxon>Streptophyta</taxon>
        <taxon>Embryophyta</taxon>
        <taxon>Tracheophyta</taxon>
        <taxon>Spermatophyta</taxon>
        <taxon>Magnoliopsida</taxon>
        <taxon>Liliopsida</taxon>
        <taxon>Poales</taxon>
        <taxon>Poaceae</taxon>
        <taxon>BOP clade</taxon>
        <taxon>Pooideae</taxon>
        <taxon>Poodae</taxon>
        <taxon>Poeae</taxon>
        <taxon>Poeae Chloroplast Group 2 (Poeae type)</taxon>
        <taxon>Loliodinae</taxon>
        <taxon>Loliinae</taxon>
        <taxon>Lolium</taxon>
    </lineage>
</organism>
<dbReference type="PANTHER" id="PTHR33065">
    <property type="entry name" value="OS07G0486400 PROTEIN"/>
    <property type="match status" value="1"/>
</dbReference>
<dbReference type="Pfam" id="PF20241">
    <property type="entry name" value="DUF6598"/>
    <property type="match status" value="1"/>
</dbReference>
<comment type="caution">
    <text evidence="3">The sequence shown here is derived from an EMBL/GenBank/DDBJ whole genome shotgun (WGS) entry which is preliminary data.</text>
</comment>
<evidence type="ECO:0000313" key="3">
    <source>
        <dbReference type="EMBL" id="KAK1686213.1"/>
    </source>
</evidence>
<feature type="domain" description="DUF6598" evidence="2">
    <location>
        <begin position="277"/>
        <end position="522"/>
    </location>
</feature>
<accession>A0AAD8TR55</accession>
<proteinExistence type="predicted"/>
<reference evidence="3" key="1">
    <citation type="submission" date="2023-07" db="EMBL/GenBank/DDBJ databases">
        <title>A chromosome-level genome assembly of Lolium multiflorum.</title>
        <authorList>
            <person name="Chen Y."/>
            <person name="Copetti D."/>
            <person name="Kolliker R."/>
            <person name="Studer B."/>
        </authorList>
    </citation>
    <scope>NUCLEOTIDE SEQUENCE</scope>
    <source>
        <strain evidence="3">02402/16</strain>
        <tissue evidence="3">Leaf</tissue>
    </source>
</reference>
<evidence type="ECO:0000256" key="1">
    <source>
        <dbReference type="SAM" id="MobiDB-lite"/>
    </source>
</evidence>
<gene>
    <name evidence="3" type="ORF">QYE76_047061</name>
</gene>
<dbReference type="AlphaFoldDB" id="A0AAD8TR55"/>
<dbReference type="Proteomes" id="UP001231189">
    <property type="component" value="Unassembled WGS sequence"/>
</dbReference>
<evidence type="ECO:0000313" key="4">
    <source>
        <dbReference type="Proteomes" id="UP001231189"/>
    </source>
</evidence>
<keyword evidence="4" id="KW-1185">Reference proteome</keyword>
<dbReference type="InterPro" id="IPR046533">
    <property type="entry name" value="DUF6598"/>
</dbReference>